<dbReference type="SUPFAM" id="SSF56399">
    <property type="entry name" value="ADP-ribosylation"/>
    <property type="match status" value="1"/>
</dbReference>
<name>L9U8I1_9GAMM</name>
<dbReference type="Proteomes" id="UP000011651">
    <property type="component" value="Unassembled WGS sequence"/>
</dbReference>
<dbReference type="AlphaFoldDB" id="L9U8I1"/>
<comment type="caution">
    <text evidence="1">The sequence shown here is derived from an EMBL/GenBank/DDBJ whole genome shotgun (WGS) entry which is preliminary data.</text>
</comment>
<organism evidence="1 2">
    <name type="scientific">Vreelandella titanicae BH1</name>
    <dbReference type="NCBI Taxonomy" id="1204738"/>
    <lineage>
        <taxon>Bacteria</taxon>
        <taxon>Pseudomonadati</taxon>
        <taxon>Pseudomonadota</taxon>
        <taxon>Gammaproteobacteria</taxon>
        <taxon>Oceanospirillales</taxon>
        <taxon>Halomonadaceae</taxon>
        <taxon>Vreelandella</taxon>
    </lineage>
</organism>
<evidence type="ECO:0000313" key="2">
    <source>
        <dbReference type="Proteomes" id="UP000011651"/>
    </source>
</evidence>
<proteinExistence type="predicted"/>
<protein>
    <submittedName>
        <fullName evidence="1">Uncharacterized protein</fullName>
    </submittedName>
</protein>
<reference evidence="1 2" key="1">
    <citation type="journal article" date="2013" name="Genome Announc.">
        <title>Draft Genome of the Marine Gammaproteobacterium Halomonas titanicae.</title>
        <authorList>
            <person name="Sanchez-Porro C."/>
            <person name="de la Haba R.R."/>
            <person name="Cruz-Hernandez N."/>
            <person name="Gonzalez J.M."/>
            <person name="Reyes-Guirao C."/>
            <person name="Navarro-Sampedro L."/>
            <person name="Carballo M."/>
            <person name="Ventosa A."/>
        </authorList>
    </citation>
    <scope>NUCLEOTIDE SEQUENCE [LARGE SCALE GENOMIC DNA]</scope>
    <source>
        <strain evidence="1 2">BH1</strain>
    </source>
</reference>
<gene>
    <name evidence="1" type="ORF">HALTITAN_2033</name>
</gene>
<sequence length="194" mass="21985">MRPSPDVPVGSPFIAGVMRKKLGERVELYTVDRLGTLAEGSTCQLQHYNDVSPEVLAEHSNSLFPDGLSRHGEMYFLRAESQVQAINPMLELFFEQVRRASFPDKPSRMQSMFAVDCLSSVRDFKIRFKALELPVYKVKAETVFRADMGLLYGGNSALVTSWFASQYWKGEAGPEQPFWEWVLKCPVEIGERIA</sequence>
<accession>L9U8I1</accession>
<dbReference type="EMBL" id="AOPO01000008">
    <property type="protein sequence ID" value="ELY21154.1"/>
    <property type="molecule type" value="Genomic_DNA"/>
</dbReference>
<evidence type="ECO:0000313" key="1">
    <source>
        <dbReference type="EMBL" id="ELY21154.1"/>
    </source>
</evidence>